<protein>
    <submittedName>
        <fullName evidence="1">5-methylcytosine-specific restriction enzyme subunit McrC</fullName>
    </submittedName>
</protein>
<dbReference type="AlphaFoldDB" id="A0A1T4N7R1"/>
<dbReference type="OrthoDB" id="9786961at2"/>
<dbReference type="InterPro" id="IPR019292">
    <property type="entry name" value="McrC"/>
</dbReference>
<dbReference type="PANTHER" id="PTHR38733:SF1">
    <property type="entry name" value="TYPE IV METHYL-DIRECTED RESTRICTION ENZYME ECOKMCRBC"/>
    <property type="match status" value="1"/>
</dbReference>
<sequence>MNKVIIVRENYDWINIGNGSTELTEEEFLNLKNYLEFYLKTKKILEFSLKKFRFYNYVGFIQIENILIEIYPKTSPLENLEEDKRNFLNILYKSKELNLNLLSNFQSQVSSLGFYELLIRKYIILLREKLQGGLFKDFEKIEKNSNTLKGKILLEKHLKLNLHNSSKIYCEQISLEYNNIINIIIKKTLEILFKNIKNYKLKKDILCLLNFFQKVDTKIFNLNLLSKPIFNRKTLPWKEIFTLSKAIIEKNDYSYENGNKKAFSMIFYMPKIYEKYIFYLLRNSINIKNMDIIYQDNSQKLLINQETGKEHITLKPDFIILNKNIPYLIVDAKWKNSYSQNDIYQIYTYLSKYENIKKGILIFPKFSEEDKDIFWTVNINNISKNITIKYINIQDFEHEILSLKVLF</sequence>
<dbReference type="STRING" id="180163.SAMN02745174_01438"/>
<accession>A0A1T4N7R1</accession>
<name>A0A1T4N7R1_9FUSO</name>
<gene>
    <name evidence="1" type="ORF">SAMN02745174_01438</name>
</gene>
<evidence type="ECO:0000313" key="1">
    <source>
        <dbReference type="EMBL" id="SJZ74868.1"/>
    </source>
</evidence>
<dbReference type="Pfam" id="PF10117">
    <property type="entry name" value="McrBC"/>
    <property type="match status" value="1"/>
</dbReference>
<organism evidence="1 2">
    <name type="scientific">Cetobacterium ceti</name>
    <dbReference type="NCBI Taxonomy" id="180163"/>
    <lineage>
        <taxon>Bacteria</taxon>
        <taxon>Fusobacteriati</taxon>
        <taxon>Fusobacteriota</taxon>
        <taxon>Fusobacteriia</taxon>
        <taxon>Fusobacteriales</taxon>
        <taxon>Fusobacteriaceae</taxon>
        <taxon>Cetobacterium</taxon>
    </lineage>
</organism>
<keyword evidence="2" id="KW-1185">Reference proteome</keyword>
<dbReference type="EMBL" id="FUWX01000010">
    <property type="protein sequence ID" value="SJZ74868.1"/>
    <property type="molecule type" value="Genomic_DNA"/>
</dbReference>
<proteinExistence type="predicted"/>
<evidence type="ECO:0000313" key="2">
    <source>
        <dbReference type="Proteomes" id="UP000191153"/>
    </source>
</evidence>
<dbReference type="Proteomes" id="UP000191153">
    <property type="component" value="Unassembled WGS sequence"/>
</dbReference>
<reference evidence="1 2" key="1">
    <citation type="submission" date="2017-02" db="EMBL/GenBank/DDBJ databases">
        <authorList>
            <person name="Peterson S.W."/>
        </authorList>
    </citation>
    <scope>NUCLEOTIDE SEQUENCE [LARGE SCALE GENOMIC DNA]</scope>
    <source>
        <strain evidence="1 2">ATCC 700028</strain>
    </source>
</reference>
<dbReference type="RefSeq" id="WP_078693927.1">
    <property type="nucleotide sequence ID" value="NZ_FUWX01000010.1"/>
</dbReference>
<dbReference type="PANTHER" id="PTHR38733">
    <property type="entry name" value="PROTEIN MCRC"/>
    <property type="match status" value="1"/>
</dbReference>